<gene>
    <name evidence="2" type="ORF">RUM4293_00428</name>
</gene>
<feature type="region of interest" description="Disordered" evidence="1">
    <location>
        <begin position="1"/>
        <end position="22"/>
    </location>
</feature>
<name>A0A0P1E1C0_9RHOB</name>
<keyword evidence="3" id="KW-1185">Reference proteome</keyword>
<dbReference type="EMBL" id="CYPS01000008">
    <property type="protein sequence ID" value="CUH41554.1"/>
    <property type="molecule type" value="Genomic_DNA"/>
</dbReference>
<dbReference type="AlphaFoldDB" id="A0A0P1E1C0"/>
<evidence type="ECO:0000313" key="3">
    <source>
        <dbReference type="Proteomes" id="UP000050786"/>
    </source>
</evidence>
<feature type="compositionally biased region" description="Polar residues" evidence="1">
    <location>
        <begin position="1"/>
        <end position="18"/>
    </location>
</feature>
<accession>A0A0P1E1C0</accession>
<protein>
    <submittedName>
        <fullName evidence="2">Uncharacterized protein</fullName>
    </submittedName>
</protein>
<reference evidence="3" key="1">
    <citation type="submission" date="2015-09" db="EMBL/GenBank/DDBJ databases">
        <authorList>
            <person name="Rodrigo-Torres L."/>
            <person name="Arahal D.R."/>
        </authorList>
    </citation>
    <scope>NUCLEOTIDE SEQUENCE [LARGE SCALE GENOMIC DNA]</scope>
    <source>
        <strain evidence="3">CECT 4293</strain>
    </source>
</reference>
<evidence type="ECO:0000313" key="2">
    <source>
        <dbReference type="EMBL" id="CUH41554.1"/>
    </source>
</evidence>
<dbReference type="Proteomes" id="UP000050786">
    <property type="component" value="Unassembled WGS sequence"/>
</dbReference>
<evidence type="ECO:0000256" key="1">
    <source>
        <dbReference type="SAM" id="MobiDB-lite"/>
    </source>
</evidence>
<sequence length="81" mass="9074">MTASSPKQTPMQTATNDSFEPGKALKLSAANEGLRLQNQHRIALVRFKPLSQSKPALMDLSREIFAFNNLKIQSPDAHIYY</sequence>
<proteinExistence type="predicted"/>
<organism evidence="2 3">
    <name type="scientific">Ruegeria atlantica</name>
    <dbReference type="NCBI Taxonomy" id="81569"/>
    <lineage>
        <taxon>Bacteria</taxon>
        <taxon>Pseudomonadati</taxon>
        <taxon>Pseudomonadota</taxon>
        <taxon>Alphaproteobacteria</taxon>
        <taxon>Rhodobacterales</taxon>
        <taxon>Roseobacteraceae</taxon>
        <taxon>Ruegeria</taxon>
    </lineage>
</organism>